<dbReference type="RefSeq" id="WP_168775521.1">
    <property type="nucleotide sequence ID" value="NZ_JAABNR010000012.1"/>
</dbReference>
<accession>A0AAE4Y9Y5</accession>
<evidence type="ECO:0000313" key="2">
    <source>
        <dbReference type="Proteomes" id="UP001193501"/>
    </source>
</evidence>
<dbReference type="AlphaFoldDB" id="A0AAE4Y9Y5"/>
<name>A0AAE4Y9Y5_9RHOB</name>
<proteinExistence type="predicted"/>
<dbReference type="Proteomes" id="UP001193501">
    <property type="component" value="Unassembled WGS sequence"/>
</dbReference>
<dbReference type="EMBL" id="JAABNR010000012">
    <property type="protein sequence ID" value="NBZ88711.1"/>
    <property type="molecule type" value="Genomic_DNA"/>
</dbReference>
<keyword evidence="2" id="KW-1185">Reference proteome</keyword>
<gene>
    <name evidence="1" type="ORF">GV832_14055</name>
</gene>
<comment type="caution">
    <text evidence="1">The sequence shown here is derived from an EMBL/GenBank/DDBJ whole genome shotgun (WGS) entry which is preliminary data.</text>
</comment>
<organism evidence="1 2">
    <name type="scientific">Stagnihabitans tardus</name>
    <dbReference type="NCBI Taxonomy" id="2699202"/>
    <lineage>
        <taxon>Bacteria</taxon>
        <taxon>Pseudomonadati</taxon>
        <taxon>Pseudomonadota</taxon>
        <taxon>Alphaproteobacteria</taxon>
        <taxon>Rhodobacterales</taxon>
        <taxon>Paracoccaceae</taxon>
        <taxon>Stagnihabitans</taxon>
    </lineage>
</organism>
<sequence>MSPFTIEGPDDVPLEFATLESLTRFATREKEFWQAFSGYDGFETLVHRSASLWTNSELMSSNGDEVQHEEVLRSSLGEMSRDAKNGVYIFSDSAFALFLASELKRDRRVAAAIYRQSYSPDTHVRTDQIELAAFFALIAFRRGLVSEALYESVGELTARADDLRAKASHFDSKSSALFRDFDQEINGRLEAFEDLHSKIEEALNEREEVYKKRIERLSSHYRSKLDETTAASTSEVDVAPSS</sequence>
<protein>
    <submittedName>
        <fullName evidence="1">Uncharacterized protein</fullName>
    </submittedName>
</protein>
<evidence type="ECO:0000313" key="1">
    <source>
        <dbReference type="EMBL" id="NBZ88711.1"/>
    </source>
</evidence>
<reference evidence="1" key="1">
    <citation type="submission" date="2020-01" db="EMBL/GenBank/DDBJ databases">
        <authorList>
            <person name="Chen W.-M."/>
        </authorList>
    </citation>
    <scope>NUCLEOTIDE SEQUENCE</scope>
    <source>
        <strain evidence="1">CYK-10</strain>
    </source>
</reference>